<dbReference type="EC" id="2.3.1.15" evidence="10"/>
<protein>
    <submittedName>
        <fullName evidence="10">Glycerol-3-phosphate 1-O-acyltransferase</fullName>
        <ecNumber evidence="10">2.3.1.15</ecNumber>
    </submittedName>
</protein>
<comment type="similarity">
    <text evidence="2">Belongs to the GPAT/DAPAT family.</text>
</comment>
<evidence type="ECO:0000259" key="9">
    <source>
        <dbReference type="SMART" id="SM00563"/>
    </source>
</evidence>
<evidence type="ECO:0000256" key="1">
    <source>
        <dbReference type="ARBA" id="ARBA00004141"/>
    </source>
</evidence>
<evidence type="ECO:0000256" key="4">
    <source>
        <dbReference type="ARBA" id="ARBA00022692"/>
    </source>
</evidence>
<reference evidence="10" key="1">
    <citation type="journal article" date="2013" name="J. Plant Res.">
        <title>Effect of fungi and light on seed germination of three Opuntia species from semiarid lands of central Mexico.</title>
        <authorList>
            <person name="Delgado-Sanchez P."/>
            <person name="Jimenez-Bremont J.F."/>
            <person name="Guerrero-Gonzalez Mde L."/>
            <person name="Flores J."/>
        </authorList>
    </citation>
    <scope>NUCLEOTIDE SEQUENCE</scope>
    <source>
        <tissue evidence="10">Cladode</tissue>
    </source>
</reference>
<comment type="subcellular location">
    <subcellularLocation>
        <location evidence="1">Membrane</location>
        <topology evidence="1">Multi-pass membrane protein</topology>
    </subcellularLocation>
</comment>
<dbReference type="InterPro" id="IPR002123">
    <property type="entry name" value="Plipid/glycerol_acylTrfase"/>
</dbReference>
<evidence type="ECO:0000256" key="8">
    <source>
        <dbReference type="SAM" id="Phobius"/>
    </source>
</evidence>
<dbReference type="EMBL" id="GISG01227110">
    <property type="protein sequence ID" value="MBA4665368.1"/>
    <property type="molecule type" value="Transcribed_RNA"/>
</dbReference>
<dbReference type="PANTHER" id="PTHR15486">
    <property type="entry name" value="ANCIENT UBIQUITOUS PROTEIN"/>
    <property type="match status" value="1"/>
</dbReference>
<keyword evidence="6 8" id="KW-0472">Membrane</keyword>
<dbReference type="AlphaFoldDB" id="A0A7C9ELU0"/>
<dbReference type="InterPro" id="IPR056462">
    <property type="entry name" value="HAD_RAM2/GPAT1-8"/>
</dbReference>
<evidence type="ECO:0000256" key="2">
    <source>
        <dbReference type="ARBA" id="ARBA00007937"/>
    </source>
</evidence>
<dbReference type="GO" id="GO:0090447">
    <property type="term" value="F:glycerol-3-phosphate 2-O-acyltransferase activity"/>
    <property type="evidence" value="ECO:0007669"/>
    <property type="project" value="TreeGrafter"/>
</dbReference>
<organism evidence="10">
    <name type="scientific">Opuntia streptacantha</name>
    <name type="common">Prickly pear cactus</name>
    <name type="synonym">Opuntia cardona</name>
    <dbReference type="NCBI Taxonomy" id="393608"/>
    <lineage>
        <taxon>Eukaryota</taxon>
        <taxon>Viridiplantae</taxon>
        <taxon>Streptophyta</taxon>
        <taxon>Embryophyta</taxon>
        <taxon>Tracheophyta</taxon>
        <taxon>Spermatophyta</taxon>
        <taxon>Magnoliopsida</taxon>
        <taxon>eudicotyledons</taxon>
        <taxon>Gunneridae</taxon>
        <taxon>Pentapetalae</taxon>
        <taxon>Caryophyllales</taxon>
        <taxon>Cactineae</taxon>
        <taxon>Cactaceae</taxon>
        <taxon>Opuntioideae</taxon>
        <taxon>Opuntia</taxon>
    </lineage>
</organism>
<feature type="transmembrane region" description="Helical" evidence="8">
    <location>
        <begin position="280"/>
        <end position="298"/>
    </location>
</feature>
<accession>A0A7C9ELU0</accession>
<dbReference type="GO" id="GO:0016020">
    <property type="term" value="C:membrane"/>
    <property type="evidence" value="ECO:0007669"/>
    <property type="project" value="UniProtKB-SubCell"/>
</dbReference>
<dbReference type="Pfam" id="PF23270">
    <property type="entry name" value="HAD_RAM2_N"/>
    <property type="match status" value="1"/>
</dbReference>
<evidence type="ECO:0000256" key="3">
    <source>
        <dbReference type="ARBA" id="ARBA00022679"/>
    </source>
</evidence>
<dbReference type="SUPFAM" id="SSF69593">
    <property type="entry name" value="Glycerol-3-phosphate (1)-acyltransferase"/>
    <property type="match status" value="1"/>
</dbReference>
<keyword evidence="3 10" id="KW-0808">Transferase</keyword>
<name>A0A7C9ELU0_OPUST</name>
<keyword evidence="7 10" id="KW-0012">Acyltransferase</keyword>
<dbReference type="PANTHER" id="PTHR15486:SF62">
    <property type="entry name" value="GLYCEROL-3-PHOSPHATE ACYLTRANSFERASE 2-RELATED"/>
    <property type="match status" value="1"/>
</dbReference>
<evidence type="ECO:0000256" key="5">
    <source>
        <dbReference type="ARBA" id="ARBA00022989"/>
    </source>
</evidence>
<dbReference type="GO" id="GO:0010143">
    <property type="term" value="P:cutin biosynthetic process"/>
    <property type="evidence" value="ECO:0007669"/>
    <property type="project" value="TreeGrafter"/>
</dbReference>
<dbReference type="GO" id="GO:0004366">
    <property type="term" value="F:glycerol-3-phosphate O-acyltransferase activity"/>
    <property type="evidence" value="ECO:0007669"/>
    <property type="project" value="UniProtKB-EC"/>
</dbReference>
<dbReference type="CDD" id="cd06551">
    <property type="entry name" value="LPLAT"/>
    <property type="match status" value="1"/>
</dbReference>
<proteinExistence type="inferred from homology"/>
<reference evidence="10" key="2">
    <citation type="submission" date="2020-07" db="EMBL/GenBank/DDBJ databases">
        <authorList>
            <person name="Vera ALvarez R."/>
            <person name="Arias-Moreno D.M."/>
            <person name="Jimenez-Jacinto V."/>
            <person name="Jimenez-Bremont J.F."/>
            <person name="Swaminathan K."/>
            <person name="Moose S.P."/>
            <person name="Guerrero-Gonzalez M.L."/>
            <person name="Marino-Ramirez L."/>
            <person name="Landsman D."/>
            <person name="Rodriguez-Kessler M."/>
            <person name="Delgado-Sanchez P."/>
        </authorList>
    </citation>
    <scope>NUCLEOTIDE SEQUENCE</scope>
    <source>
        <tissue evidence="10">Cladode</tissue>
    </source>
</reference>
<feature type="domain" description="Phospholipid/glycerol acyltransferase" evidence="9">
    <location>
        <begin position="344"/>
        <end position="445"/>
    </location>
</feature>
<keyword evidence="5 8" id="KW-1133">Transmembrane helix</keyword>
<dbReference type="GO" id="GO:0016791">
    <property type="term" value="F:phosphatase activity"/>
    <property type="evidence" value="ECO:0007669"/>
    <property type="project" value="TreeGrafter"/>
</dbReference>
<feature type="transmembrane region" description="Helical" evidence="8">
    <location>
        <begin position="89"/>
        <end position="107"/>
    </location>
</feature>
<evidence type="ECO:0000313" key="10">
    <source>
        <dbReference type="EMBL" id="MBA4665368.1"/>
    </source>
</evidence>
<dbReference type="SMART" id="SM00563">
    <property type="entry name" value="PlsC"/>
    <property type="match status" value="1"/>
</dbReference>
<evidence type="ECO:0000256" key="7">
    <source>
        <dbReference type="ARBA" id="ARBA00023315"/>
    </source>
</evidence>
<dbReference type="Pfam" id="PF01553">
    <property type="entry name" value="Acyltransferase"/>
    <property type="match status" value="1"/>
</dbReference>
<sequence>MEDHHLFSSPLASSDIKGKHFRGLKNEVKSHSKQKMTQKYHNYAFLTKVVDEVLQNLTLVFSVEETLLKSSTSLFPYFMLVAFEGGRLGLLRALILLLLYPLICLVGEEIGLKIMVFVCFFGVKRDTFRVGTSVLPKFFLEDVGYEGFSVVKRFGRRVGVSNLPRVMVEGFLKHYLGVEDIVGREIRVFGGYYLGVMEDEHKLMGGKDLGLKDMFSGVYSQVVGIAGTLKSFQTYPFTCCQDLYLVSEADKKKWHSLPRDEYPTPLIFHDGRLAFKPTPLATFVMLVWLPFGIILSIIRIFIGILFPYCISTPILAFIGISYCSSNHPASSNKQDRESENSKGIVFVCNHRTVIDPLYVSYICRMHLSALTYSISRVTEFLAPIRTITLTRDRQKDAEIMQKVLSKGNIVVCPEGTTCREPYLLRFSPLFAEISEKIIPVALHATVSMFYGTTASGIKALDPFFLMMNPWPYYHVKFLDKLPKAWTCKAGGVSKFDVANHVQAEIGEALGYKCTNLTRKDKYLMLAGNIGIVSKPNK</sequence>
<evidence type="ECO:0000256" key="6">
    <source>
        <dbReference type="ARBA" id="ARBA00023136"/>
    </source>
</evidence>
<keyword evidence="4 8" id="KW-0812">Transmembrane</keyword>